<evidence type="ECO:0000256" key="1">
    <source>
        <dbReference type="ARBA" id="ARBA00004540"/>
    </source>
</evidence>
<keyword evidence="9" id="KW-1185">Reference proteome</keyword>
<feature type="domain" description="Man1/Src1-like C-terminal" evidence="7">
    <location>
        <begin position="7"/>
        <end position="184"/>
    </location>
</feature>
<sequence length="218" mass="25181">MTLKQKYLNPEYESVFNTALQWILNSGEDVGIKCLGSDPNDVDVTNVTDVKYLESTSPKMSFRCRFRRAIKHLDAGVAIVWGVLHYMKYRWAKEEEETRQMYDMVVKIIDVLRSHSEACSENKDLQPYMPILHVHDSLIPAQDRRKMRKVWSRAVDFLAANESRVLRTETRRIGGAEFLVWKWMQPSAACDKVLVIPSKVWQGQGITNTIVLISVSNF</sequence>
<evidence type="ECO:0000313" key="8">
    <source>
        <dbReference type="Ensembl" id="ENSPSTP00000018262.1"/>
    </source>
</evidence>
<dbReference type="FunFam" id="1.10.10.1180:FF:000001">
    <property type="entry name" value="inner nuclear membrane protein Man1"/>
    <property type="match status" value="1"/>
</dbReference>
<dbReference type="PANTHER" id="PTHR13428">
    <property type="entry name" value="INNER NUCLEAR MEMBRANE PROTEIN MAN1 LEM DOMAIN CONTAINING PROTEIN"/>
    <property type="match status" value="1"/>
</dbReference>
<evidence type="ECO:0000256" key="3">
    <source>
        <dbReference type="ARBA" id="ARBA00022692"/>
    </source>
</evidence>
<keyword evidence="6" id="KW-0539">Nucleus</keyword>
<evidence type="ECO:0000313" key="9">
    <source>
        <dbReference type="Proteomes" id="UP000694428"/>
    </source>
</evidence>
<keyword evidence="4" id="KW-1133">Transmembrane helix</keyword>
<dbReference type="Ensembl" id="ENSPSTT00000019133.1">
    <property type="protein sequence ID" value="ENSPSTP00000018262.1"/>
    <property type="gene ID" value="ENSPSTG00000013097.1"/>
</dbReference>
<comment type="subcellular location">
    <subcellularLocation>
        <location evidence="1">Nucleus inner membrane</location>
    </subcellularLocation>
</comment>
<dbReference type="GO" id="GO:0030514">
    <property type="term" value="P:negative regulation of BMP signaling pathway"/>
    <property type="evidence" value="ECO:0007669"/>
    <property type="project" value="TreeGrafter"/>
</dbReference>
<evidence type="ECO:0000256" key="5">
    <source>
        <dbReference type="ARBA" id="ARBA00023136"/>
    </source>
</evidence>
<dbReference type="InterPro" id="IPR041885">
    <property type="entry name" value="MAN1_winged_helix_dom"/>
</dbReference>
<evidence type="ECO:0000259" key="7">
    <source>
        <dbReference type="Pfam" id="PF09402"/>
    </source>
</evidence>
<protein>
    <recommendedName>
        <fullName evidence="7">Man1/Src1-like C-terminal domain-containing protein</fullName>
    </recommendedName>
</protein>
<dbReference type="Proteomes" id="UP000694428">
    <property type="component" value="Unplaced"/>
</dbReference>
<reference evidence="8" key="2">
    <citation type="submission" date="2025-09" db="UniProtKB">
        <authorList>
            <consortium name="Ensembl"/>
        </authorList>
    </citation>
    <scope>IDENTIFICATION</scope>
</reference>
<dbReference type="PANTHER" id="PTHR13428:SF10">
    <property type="entry name" value="INNER NUCLEAR MEMBRANE PROTEIN MAN1"/>
    <property type="match status" value="1"/>
</dbReference>
<dbReference type="InterPro" id="IPR052277">
    <property type="entry name" value="INM_ESCRT-Associated"/>
</dbReference>
<name>A0A8C9LCG8_PAVCR</name>
<evidence type="ECO:0000256" key="6">
    <source>
        <dbReference type="ARBA" id="ARBA00023242"/>
    </source>
</evidence>
<dbReference type="Gene3D" id="1.10.10.1180">
    <property type="entry name" value="MAN1, winged-helix domain"/>
    <property type="match status" value="1"/>
</dbReference>
<organism evidence="8 9">
    <name type="scientific">Pavo cristatus</name>
    <name type="common">Indian peafowl</name>
    <name type="synonym">Blue peafowl</name>
    <dbReference type="NCBI Taxonomy" id="9049"/>
    <lineage>
        <taxon>Eukaryota</taxon>
        <taxon>Metazoa</taxon>
        <taxon>Chordata</taxon>
        <taxon>Craniata</taxon>
        <taxon>Vertebrata</taxon>
        <taxon>Euteleostomi</taxon>
        <taxon>Archelosauria</taxon>
        <taxon>Archosauria</taxon>
        <taxon>Dinosauria</taxon>
        <taxon>Saurischia</taxon>
        <taxon>Theropoda</taxon>
        <taxon>Coelurosauria</taxon>
        <taxon>Aves</taxon>
        <taxon>Neognathae</taxon>
        <taxon>Galloanserae</taxon>
        <taxon>Galliformes</taxon>
        <taxon>Phasianidae</taxon>
        <taxon>Phasianinae</taxon>
        <taxon>Pavo</taxon>
    </lineage>
</organism>
<keyword evidence="2" id="KW-0597">Phosphoprotein</keyword>
<keyword evidence="5" id="KW-0472">Membrane</keyword>
<evidence type="ECO:0000256" key="4">
    <source>
        <dbReference type="ARBA" id="ARBA00022989"/>
    </source>
</evidence>
<evidence type="ECO:0000256" key="2">
    <source>
        <dbReference type="ARBA" id="ARBA00022553"/>
    </source>
</evidence>
<reference evidence="8" key="1">
    <citation type="submission" date="2025-08" db="UniProtKB">
        <authorList>
            <consortium name="Ensembl"/>
        </authorList>
    </citation>
    <scope>IDENTIFICATION</scope>
</reference>
<dbReference type="GO" id="GO:0006998">
    <property type="term" value="P:nuclear envelope organization"/>
    <property type="evidence" value="ECO:0007669"/>
    <property type="project" value="TreeGrafter"/>
</dbReference>
<keyword evidence="3" id="KW-0812">Transmembrane</keyword>
<dbReference type="InterPro" id="IPR018996">
    <property type="entry name" value="Man1/Src1-like_C"/>
</dbReference>
<accession>A0A8C9LCG8</accession>
<dbReference type="GO" id="GO:0005637">
    <property type="term" value="C:nuclear inner membrane"/>
    <property type="evidence" value="ECO:0007669"/>
    <property type="project" value="UniProtKB-SubCell"/>
</dbReference>
<dbReference type="GO" id="GO:0031490">
    <property type="term" value="F:chromatin DNA binding"/>
    <property type="evidence" value="ECO:0007669"/>
    <property type="project" value="TreeGrafter"/>
</dbReference>
<dbReference type="Pfam" id="PF09402">
    <property type="entry name" value="MSC"/>
    <property type="match status" value="1"/>
</dbReference>
<dbReference type="AlphaFoldDB" id="A0A8C9LCG8"/>
<proteinExistence type="predicted"/>